<sequence length="115" mass="13295">MENLDFQIANEFRCRLESITPVVDMRIFGSRARGDAQPDSDLDVFIKVNFLDRSLREMIYDLAWEIGFQHDRIISTFVVTEEQIKYGAVGANPLLSQVMKEKPMITEKCCSLIYL</sequence>
<gene>
    <name evidence="2" type="ORF">GGC33_16450</name>
</gene>
<dbReference type="AlphaFoldDB" id="A0A844GZL1"/>
<protein>
    <submittedName>
        <fullName evidence="2">Nucleotidyltransferase domain-containing protein</fullName>
    </submittedName>
</protein>
<keyword evidence="2" id="KW-0808">Transferase</keyword>
<comment type="caution">
    <text evidence="2">The sequence shown here is derived from an EMBL/GenBank/DDBJ whole genome shotgun (WGS) entry which is preliminary data.</text>
</comment>
<organism evidence="2 3">
    <name type="scientific">Cyanobacterium aponinum 0216</name>
    <dbReference type="NCBI Taxonomy" id="2676140"/>
    <lineage>
        <taxon>Bacteria</taxon>
        <taxon>Bacillati</taxon>
        <taxon>Cyanobacteriota</taxon>
        <taxon>Cyanophyceae</taxon>
        <taxon>Oscillatoriophycideae</taxon>
        <taxon>Chroococcales</taxon>
        <taxon>Geminocystaceae</taxon>
        <taxon>Cyanobacterium</taxon>
    </lineage>
</organism>
<dbReference type="InterPro" id="IPR043519">
    <property type="entry name" value="NT_sf"/>
</dbReference>
<dbReference type="SUPFAM" id="SSF81301">
    <property type="entry name" value="Nucleotidyltransferase"/>
    <property type="match status" value="1"/>
</dbReference>
<dbReference type="GO" id="GO:0016779">
    <property type="term" value="F:nucleotidyltransferase activity"/>
    <property type="evidence" value="ECO:0007669"/>
    <property type="project" value="InterPro"/>
</dbReference>
<name>A0A844GZL1_9CHRO</name>
<dbReference type="Pfam" id="PF01909">
    <property type="entry name" value="NTP_transf_2"/>
    <property type="match status" value="1"/>
</dbReference>
<dbReference type="CDD" id="cd05403">
    <property type="entry name" value="NT_KNTase_like"/>
    <property type="match status" value="1"/>
</dbReference>
<evidence type="ECO:0000259" key="1">
    <source>
        <dbReference type="Pfam" id="PF01909"/>
    </source>
</evidence>
<dbReference type="Gene3D" id="3.30.460.10">
    <property type="entry name" value="Beta Polymerase, domain 2"/>
    <property type="match status" value="1"/>
</dbReference>
<reference evidence="2 3" key="1">
    <citation type="submission" date="2019-11" db="EMBL/GenBank/DDBJ databases">
        <title>Isolation of a new High Light Tolerant Cyanobacteria.</title>
        <authorList>
            <person name="Dobson Z."/>
            <person name="Vaughn N."/>
            <person name="Vaughn M."/>
            <person name="Fromme P."/>
            <person name="Mazor Y."/>
        </authorList>
    </citation>
    <scope>NUCLEOTIDE SEQUENCE [LARGE SCALE GENOMIC DNA]</scope>
    <source>
        <strain evidence="2 3">0216</strain>
    </source>
</reference>
<dbReference type="RefSeq" id="WP_015219837.1">
    <property type="nucleotide sequence ID" value="NZ_WMIA01000031.1"/>
</dbReference>
<dbReference type="InterPro" id="IPR002934">
    <property type="entry name" value="Polymerase_NTP_transf_dom"/>
</dbReference>
<accession>A0A844GZL1</accession>
<evidence type="ECO:0000313" key="3">
    <source>
        <dbReference type="Proteomes" id="UP000437131"/>
    </source>
</evidence>
<evidence type="ECO:0000313" key="2">
    <source>
        <dbReference type="EMBL" id="MTF40502.1"/>
    </source>
</evidence>
<dbReference type="EMBL" id="WMIA01000031">
    <property type="protein sequence ID" value="MTF40502.1"/>
    <property type="molecule type" value="Genomic_DNA"/>
</dbReference>
<proteinExistence type="predicted"/>
<feature type="domain" description="Polymerase nucleotidyl transferase" evidence="1">
    <location>
        <begin position="11"/>
        <end position="72"/>
    </location>
</feature>
<dbReference type="Proteomes" id="UP000437131">
    <property type="component" value="Unassembled WGS sequence"/>
</dbReference>